<dbReference type="Proteomes" id="UP000198748">
    <property type="component" value="Unassembled WGS sequence"/>
</dbReference>
<accession>A0A1G6YDZ6</accession>
<gene>
    <name evidence="2" type="ORF">SAMN04487996_102427</name>
</gene>
<evidence type="ECO:0008006" key="4">
    <source>
        <dbReference type="Google" id="ProtNLM"/>
    </source>
</evidence>
<proteinExistence type="predicted"/>
<protein>
    <recommendedName>
        <fullName evidence="4">DUF4907 domain-containing protein</fullName>
    </recommendedName>
</protein>
<keyword evidence="1" id="KW-0812">Transmembrane</keyword>
<name>A0A1G6YDZ6_9BACT</name>
<dbReference type="RefSeq" id="WP_090147052.1">
    <property type="nucleotide sequence ID" value="NZ_FNAN01000002.1"/>
</dbReference>
<keyword evidence="1" id="KW-0472">Membrane</keyword>
<evidence type="ECO:0000313" key="3">
    <source>
        <dbReference type="Proteomes" id="UP000198748"/>
    </source>
</evidence>
<evidence type="ECO:0000256" key="1">
    <source>
        <dbReference type="SAM" id="Phobius"/>
    </source>
</evidence>
<keyword evidence="3" id="KW-1185">Reference proteome</keyword>
<dbReference type="OrthoDB" id="674043at2"/>
<dbReference type="AlphaFoldDB" id="A0A1G6YDZ6"/>
<dbReference type="EMBL" id="FNAN01000002">
    <property type="protein sequence ID" value="SDD88552.1"/>
    <property type="molecule type" value="Genomic_DNA"/>
</dbReference>
<keyword evidence="1" id="KW-1133">Transmembrane helix</keyword>
<sequence length="116" mass="12587">MIRKNSRILIIGILAFAAAIYFLFFKGQGGNPGGEGLSRFKVETIRGEHGWGYNIRQDTTLVIEQKVIPGVPGINGFATEGEAAKTGALVKQKLDKGIFPPTISVHELDSLGIKYQ</sequence>
<feature type="transmembrane region" description="Helical" evidence="1">
    <location>
        <begin position="7"/>
        <end position="25"/>
    </location>
</feature>
<dbReference type="Pfam" id="PF16250">
    <property type="entry name" value="DUF4907"/>
    <property type="match status" value="1"/>
</dbReference>
<dbReference type="InterPro" id="IPR032593">
    <property type="entry name" value="DUF4907"/>
</dbReference>
<organism evidence="2 3">
    <name type="scientific">Dyadobacter soli</name>
    <dbReference type="NCBI Taxonomy" id="659014"/>
    <lineage>
        <taxon>Bacteria</taxon>
        <taxon>Pseudomonadati</taxon>
        <taxon>Bacteroidota</taxon>
        <taxon>Cytophagia</taxon>
        <taxon>Cytophagales</taxon>
        <taxon>Spirosomataceae</taxon>
        <taxon>Dyadobacter</taxon>
    </lineage>
</organism>
<evidence type="ECO:0000313" key="2">
    <source>
        <dbReference type="EMBL" id="SDD88552.1"/>
    </source>
</evidence>
<reference evidence="3" key="1">
    <citation type="submission" date="2016-10" db="EMBL/GenBank/DDBJ databases">
        <authorList>
            <person name="Varghese N."/>
            <person name="Submissions S."/>
        </authorList>
    </citation>
    <scope>NUCLEOTIDE SEQUENCE [LARGE SCALE GENOMIC DNA]</scope>
    <source>
        <strain evidence="3">DSM 25329</strain>
    </source>
</reference>